<organism evidence="1">
    <name type="scientific">uncultured Eubacteriales bacterium</name>
    <dbReference type="NCBI Taxonomy" id="172733"/>
    <lineage>
        <taxon>Bacteria</taxon>
        <taxon>Bacillati</taxon>
        <taxon>Bacillota</taxon>
        <taxon>Clostridia</taxon>
        <taxon>Eubacteriales</taxon>
        <taxon>environmental samples</taxon>
    </lineage>
</organism>
<gene>
    <name evidence="1" type="ORF">KL86CLO1_10336</name>
</gene>
<dbReference type="GO" id="GO:0016787">
    <property type="term" value="F:hydrolase activity"/>
    <property type="evidence" value="ECO:0007669"/>
    <property type="project" value="UniProtKB-ARBA"/>
</dbReference>
<dbReference type="EMBL" id="FLUN01000001">
    <property type="protein sequence ID" value="SBV93106.1"/>
    <property type="molecule type" value="Genomic_DNA"/>
</dbReference>
<protein>
    <submittedName>
        <fullName evidence="1">Putative Phosphodiesterase/nucleotide pyrophosphatase family protein</fullName>
    </submittedName>
</protein>
<dbReference type="PANTHER" id="PTHR10151">
    <property type="entry name" value="ECTONUCLEOTIDE PYROPHOSPHATASE/PHOSPHODIESTERASE"/>
    <property type="match status" value="1"/>
</dbReference>
<dbReference type="InterPro" id="IPR017850">
    <property type="entry name" value="Alkaline_phosphatase_core_sf"/>
</dbReference>
<name>A0A212J0W6_9FIRM</name>
<dbReference type="SUPFAM" id="SSF53649">
    <property type="entry name" value="Alkaline phosphatase-like"/>
    <property type="match status" value="1"/>
</dbReference>
<reference evidence="1" key="1">
    <citation type="submission" date="2016-04" db="EMBL/GenBank/DDBJ databases">
        <authorList>
            <person name="Evans L.H."/>
            <person name="Alamgir A."/>
            <person name="Owens N."/>
            <person name="Weber N.D."/>
            <person name="Virtaneva K."/>
            <person name="Barbian K."/>
            <person name="Babar A."/>
            <person name="Rosenke K."/>
        </authorList>
    </citation>
    <scope>NUCLEOTIDE SEQUENCE</scope>
    <source>
        <strain evidence="1">86</strain>
    </source>
</reference>
<dbReference type="Gene3D" id="3.40.720.10">
    <property type="entry name" value="Alkaline Phosphatase, subunit A"/>
    <property type="match status" value="1"/>
</dbReference>
<dbReference type="InterPro" id="IPR002591">
    <property type="entry name" value="Phosphodiest/P_Trfase"/>
</dbReference>
<dbReference type="AlphaFoldDB" id="A0A212J0W6"/>
<dbReference type="PANTHER" id="PTHR10151:SF120">
    <property type="entry name" value="BIS(5'-ADENOSYL)-TRIPHOSPHATASE"/>
    <property type="match status" value="1"/>
</dbReference>
<accession>A0A212J0W6</accession>
<evidence type="ECO:0000313" key="1">
    <source>
        <dbReference type="EMBL" id="SBV93106.1"/>
    </source>
</evidence>
<proteinExistence type="predicted"/>
<dbReference type="Pfam" id="PF01663">
    <property type="entry name" value="Phosphodiest"/>
    <property type="match status" value="1"/>
</dbReference>
<sequence length="399" mass="44216">MVSLDAVSSSDLTSLLAYPNFAALRRQSTLVKNVSSVFISNTYPAHSSIITGVHPHKHGLVENLFLNPKKPCQDWRFDARLVKAPKLYDKAREQGLQVCAILYPVTGKAAIRYNLPEIAGQMSTLRRLALTLSRGSVGFILANFLRFGKYFKGSAEPALDDFTIQIAADTLVRHKPELLLLHLIDTDSQKHDFGPQSEQALDSLARHDQRLGLLIQALKRAGTYEETGIIIFSDHGCLNVHTTVDPNDFLVREGLVKKGRRGVTNLKAHFHNAGGTAFLKIYDTERNDEIKRKVSRIFAEDYALREISPEEMRISGMDRDYALGVEASEGFAFGTPHLGQHGYSLNQKDYTPFYMAKGETIPQGGELSGGCIVDICPLAAGMLGIPLWEMDGETRINTN</sequence>
<dbReference type="CDD" id="cd16018">
    <property type="entry name" value="Enpp"/>
    <property type="match status" value="1"/>
</dbReference>